<dbReference type="SUPFAM" id="SSF52540">
    <property type="entry name" value="P-loop containing nucleoside triphosphate hydrolases"/>
    <property type="match status" value="1"/>
</dbReference>
<dbReference type="InterPro" id="IPR049080">
    <property type="entry name" value="MOV-10-like_beta-barrel"/>
</dbReference>
<dbReference type="OMA" id="VDDCWRH"/>
<dbReference type="CDD" id="cd18808">
    <property type="entry name" value="SF1_C_Upf1"/>
    <property type="match status" value="1"/>
</dbReference>
<keyword evidence="7 14" id="KW-0347">Helicase</keyword>
<dbReference type="EC" id="3.6.4.13" evidence="3"/>
<evidence type="ECO:0000256" key="6">
    <source>
        <dbReference type="ARBA" id="ARBA00022801"/>
    </source>
</evidence>
<dbReference type="GO" id="GO:0005737">
    <property type="term" value="C:cytoplasm"/>
    <property type="evidence" value="ECO:0007669"/>
    <property type="project" value="UniProtKB-SubCell"/>
</dbReference>
<dbReference type="OrthoDB" id="6513042at2759"/>
<feature type="domain" description="Helicase MOV-10-like beta-barrel" evidence="13">
    <location>
        <begin position="523"/>
        <end position="599"/>
    </location>
</feature>
<evidence type="ECO:0000313" key="14">
    <source>
        <dbReference type="EMBL" id="EZA47489.1"/>
    </source>
</evidence>
<dbReference type="CDD" id="cd18078">
    <property type="entry name" value="DEXXQc_Mov10L1"/>
    <property type="match status" value="1"/>
</dbReference>
<feature type="region of interest" description="Disordered" evidence="10">
    <location>
        <begin position="727"/>
        <end position="750"/>
    </location>
</feature>
<dbReference type="GO" id="GO:0016787">
    <property type="term" value="F:hydrolase activity"/>
    <property type="evidence" value="ECO:0007669"/>
    <property type="project" value="UniProtKB-KW"/>
</dbReference>
<proteinExistence type="inferred from homology"/>
<dbReference type="InterPro" id="IPR041679">
    <property type="entry name" value="DNA2/NAM7-like_C"/>
</dbReference>
<feature type="domain" description="DNA2/NAM7 helicase helicase" evidence="11">
    <location>
        <begin position="778"/>
        <end position="852"/>
    </location>
</feature>
<evidence type="ECO:0000256" key="9">
    <source>
        <dbReference type="ARBA" id="ARBA00047984"/>
    </source>
</evidence>
<evidence type="ECO:0000256" key="2">
    <source>
        <dbReference type="ARBA" id="ARBA00005601"/>
    </source>
</evidence>
<reference evidence="14 16" key="1">
    <citation type="journal article" date="2014" name="Curr. Biol.">
        <title>The genome of the clonal raider ant Cerapachys biroi.</title>
        <authorList>
            <person name="Oxley P.R."/>
            <person name="Ji L."/>
            <person name="Fetter-Pruneda I."/>
            <person name="McKenzie S.K."/>
            <person name="Li C."/>
            <person name="Hu H."/>
            <person name="Zhang G."/>
            <person name="Kronauer D.J."/>
        </authorList>
    </citation>
    <scope>NUCLEOTIDE SEQUENCE [LARGE SCALE GENOMIC DNA]</scope>
</reference>
<dbReference type="EMBL" id="QOIP01000005">
    <property type="protein sequence ID" value="RLU22789.1"/>
    <property type="molecule type" value="Genomic_DNA"/>
</dbReference>
<dbReference type="Proteomes" id="UP000053097">
    <property type="component" value="Unassembled WGS sequence"/>
</dbReference>
<evidence type="ECO:0000259" key="13">
    <source>
        <dbReference type="Pfam" id="PF21634"/>
    </source>
</evidence>
<keyword evidence="16" id="KW-1185">Reference proteome</keyword>
<dbReference type="PANTHER" id="PTHR45418">
    <property type="entry name" value="CANCER/TESTIS ANTIGEN 55"/>
    <property type="match status" value="1"/>
</dbReference>
<sequence>MLSLIYSAIQRTLKYLYADETEDINEVISRIEAKRQRNVSAKPEEALNGEGCYYRTGSITKVATDYVLIDDNYMYEKNDDLSINLKVGDKVYYLAYLRDPNAEPKIRKIISVLDDESWDAVHVKTKRAAHNQVIPRSIIARVTKREGRIAIVEPNNVRIDLSKVQSDFIPLIGDWLILESLVELSNSSTDLSGEILEVDRIKPLRSKLDVGVISKYDLDVGIIDRQIIFHKQACEPGYIPCIGDKVVSDSIESDQGQYTWRSITVVPLNQAANKSSRLPAISNLHLALSNTNDLLENKNDIVIDDDLKFTLNIEEESVLIVMIQNNSSDTHILQGGSFLPQETPSQLSLVVPDNTDDDAMMINPSENVMFTFKCKAKFVGISEELFIFNFKDFKIGRLFHIIVNAKDIPRKTDPTSVTQNKSQRLNMSDLDELNEVTYIPGVKPCKPPAFIKVRSGMFKVPRYIWNAVLSTTSEKKSQMECEIAVADQIPCLLKSLSFATYKDHFHTLLYLEEIAQTLNLQQYSMESAIMRRYKDYLVLQVPGLAEKRPSLLVGDRAVVSFQWDSSQGKLKYEGFIHQVTSSEIFLKFNEKFHHDYNNEDCQVTFKYSQTTMNRYHDSVNLAINRLRADLLFPTKVLQKEPQFHLEECEIEEKPTRTRISDKRNNSTLNNNFSSSNSIASESDTSDNVIKMSPRVSVAERLFNVKPIETLSEGTKISATRVATNPNQKTNLMKSDSKTDVASTTVTRETNQSIAKTDNELEPYITQIKKRKLNWFNEKLNYYQREAVRNILKGLGRPLPYVIFGPPGTGKTMTLCEAILQIVTVIPESRLLVATPSNSSANLIAERLLESNVLKPGDLVRLIAYHCLYDGSIPERLLPYCATADLAAEGTHERKHHQEEGPKMNCTMSVLGRHRITVGTCNALGILYNMGFPRGHFSHVLVDEAGQATEPEILIPLNFIHSDYGQVILAGDPMQLGPVVQSKLAQHFGLGESYLSRLLHQFPYQRDLEGFEAGYDSRLVTKLIINYRSLPEILDLPNSLFYESELQSHISPTKSEEAELLEALRAELPTRDHGSPPAIVFHGVKGENYRDSESPSWYNPQEATQVYLYLLKLYQYGLEPDDIGIITPYQKQVLQIRDLLLEIDMKLPKISSVEGFQGQERKVIILSTVRSCNNLIDDDIKHALGFVASPRRLNVAITRARALLIILGNPELLALDPYWRSVLIYCIDRGAYTGCNFLPSYITDLQNVE</sequence>
<evidence type="ECO:0000256" key="5">
    <source>
        <dbReference type="ARBA" id="ARBA00022741"/>
    </source>
</evidence>
<name>A0A026VXA3_OOCBI</name>
<evidence type="ECO:0000256" key="1">
    <source>
        <dbReference type="ARBA" id="ARBA00004496"/>
    </source>
</evidence>
<dbReference type="Pfam" id="PF21634">
    <property type="entry name" value="MOV-10_beta-barrel"/>
    <property type="match status" value="1"/>
</dbReference>
<evidence type="ECO:0000256" key="3">
    <source>
        <dbReference type="ARBA" id="ARBA00012552"/>
    </source>
</evidence>
<keyword evidence="5" id="KW-0547">Nucleotide-binding</keyword>
<gene>
    <name evidence="15" type="ORF">DMN91_005067</name>
    <name evidence="14" type="ORF">X777_15616</name>
</gene>
<keyword evidence="6" id="KW-0378">Hydrolase</keyword>
<protein>
    <recommendedName>
        <fullName evidence="3">RNA helicase</fullName>
        <ecNumber evidence="3">3.6.4.13</ecNumber>
    </recommendedName>
</protein>
<organism evidence="14 16">
    <name type="scientific">Ooceraea biroi</name>
    <name type="common">Clonal raider ant</name>
    <name type="synonym">Cerapachys biroi</name>
    <dbReference type="NCBI Taxonomy" id="2015173"/>
    <lineage>
        <taxon>Eukaryota</taxon>
        <taxon>Metazoa</taxon>
        <taxon>Ecdysozoa</taxon>
        <taxon>Arthropoda</taxon>
        <taxon>Hexapoda</taxon>
        <taxon>Insecta</taxon>
        <taxon>Pterygota</taxon>
        <taxon>Neoptera</taxon>
        <taxon>Endopterygota</taxon>
        <taxon>Hymenoptera</taxon>
        <taxon>Apocrita</taxon>
        <taxon>Aculeata</taxon>
        <taxon>Formicoidea</taxon>
        <taxon>Formicidae</taxon>
        <taxon>Dorylinae</taxon>
        <taxon>Ooceraea</taxon>
    </lineage>
</organism>
<keyword evidence="8" id="KW-0067">ATP-binding</keyword>
<accession>A0A026VXA3</accession>
<evidence type="ECO:0000256" key="7">
    <source>
        <dbReference type="ARBA" id="ARBA00022806"/>
    </source>
</evidence>
<evidence type="ECO:0000256" key="4">
    <source>
        <dbReference type="ARBA" id="ARBA00022490"/>
    </source>
</evidence>
<evidence type="ECO:0000259" key="12">
    <source>
        <dbReference type="Pfam" id="PF13087"/>
    </source>
</evidence>
<evidence type="ECO:0000313" key="17">
    <source>
        <dbReference type="Proteomes" id="UP000279307"/>
    </source>
</evidence>
<dbReference type="InterPro" id="IPR041677">
    <property type="entry name" value="DNA2/NAM7_AAA_11"/>
</dbReference>
<evidence type="ECO:0000313" key="15">
    <source>
        <dbReference type="EMBL" id="RLU22789.1"/>
    </source>
</evidence>
<feature type="domain" description="DNA2/NAM7 helicase-like C-terminal" evidence="12">
    <location>
        <begin position="1017"/>
        <end position="1209"/>
    </location>
</feature>
<dbReference type="GO" id="GO:0005524">
    <property type="term" value="F:ATP binding"/>
    <property type="evidence" value="ECO:0007669"/>
    <property type="project" value="UniProtKB-KW"/>
</dbReference>
<dbReference type="InterPro" id="IPR027417">
    <property type="entry name" value="P-loop_NTPase"/>
</dbReference>
<comment type="catalytic activity">
    <reaction evidence="9">
        <text>ATP + H2O = ADP + phosphate + H(+)</text>
        <dbReference type="Rhea" id="RHEA:13065"/>
        <dbReference type="ChEBI" id="CHEBI:15377"/>
        <dbReference type="ChEBI" id="CHEBI:15378"/>
        <dbReference type="ChEBI" id="CHEBI:30616"/>
        <dbReference type="ChEBI" id="CHEBI:43474"/>
        <dbReference type="ChEBI" id="CHEBI:456216"/>
        <dbReference type="EC" id="3.6.4.13"/>
    </reaction>
</comment>
<dbReference type="GO" id="GO:0003724">
    <property type="term" value="F:RNA helicase activity"/>
    <property type="evidence" value="ECO:0007669"/>
    <property type="project" value="UniProtKB-EC"/>
</dbReference>
<evidence type="ECO:0000313" key="16">
    <source>
        <dbReference type="Proteomes" id="UP000053097"/>
    </source>
</evidence>
<dbReference type="Pfam" id="PF13086">
    <property type="entry name" value="AAA_11"/>
    <property type="match status" value="2"/>
</dbReference>
<evidence type="ECO:0000259" key="11">
    <source>
        <dbReference type="Pfam" id="PF13086"/>
    </source>
</evidence>
<evidence type="ECO:0000256" key="10">
    <source>
        <dbReference type="SAM" id="MobiDB-lite"/>
    </source>
</evidence>
<dbReference type="PANTHER" id="PTHR45418:SF1">
    <property type="entry name" value="CANCER_TESTIS ANTIGEN 55"/>
    <property type="match status" value="1"/>
</dbReference>
<dbReference type="InterPro" id="IPR047187">
    <property type="entry name" value="SF1_C_Upf1"/>
</dbReference>
<dbReference type="AlphaFoldDB" id="A0A026VXA3"/>
<reference evidence="15" key="3">
    <citation type="submission" date="2018-07" db="EMBL/GenBank/DDBJ databases">
        <authorList>
            <person name="Mckenzie S.K."/>
            <person name="Kronauer D.J.C."/>
        </authorList>
    </citation>
    <scope>NUCLEOTIDE SEQUENCE</scope>
    <source>
        <strain evidence="15">Clonal line C1</strain>
    </source>
</reference>
<dbReference type="STRING" id="2015173.A0A026VXA3"/>
<dbReference type="EMBL" id="KK107847">
    <property type="protein sequence ID" value="EZA47489.1"/>
    <property type="molecule type" value="Genomic_DNA"/>
</dbReference>
<keyword evidence="4" id="KW-0963">Cytoplasm</keyword>
<feature type="region of interest" description="Disordered" evidence="10">
    <location>
        <begin position="656"/>
        <end position="685"/>
    </location>
</feature>
<evidence type="ECO:0000256" key="8">
    <source>
        <dbReference type="ARBA" id="ARBA00022840"/>
    </source>
</evidence>
<comment type="subcellular location">
    <subcellularLocation>
        <location evidence="1">Cytoplasm</location>
    </subcellularLocation>
</comment>
<reference evidence="15 17" key="2">
    <citation type="journal article" date="2018" name="Genome Res.">
        <title>The genomic architecture and molecular evolution of ant odorant receptors.</title>
        <authorList>
            <person name="McKenzie S.K."/>
            <person name="Kronauer D.J.C."/>
        </authorList>
    </citation>
    <scope>NUCLEOTIDE SEQUENCE [LARGE SCALE GENOMIC DNA]</scope>
    <source>
        <strain evidence="15">Clonal line C1</strain>
    </source>
</reference>
<comment type="similarity">
    <text evidence="2">Belongs to the DNA2/NAM7 helicase family. SDE3 subfamily.</text>
</comment>
<dbReference type="Pfam" id="PF13087">
    <property type="entry name" value="AAA_12"/>
    <property type="match status" value="1"/>
</dbReference>
<feature type="compositionally biased region" description="Low complexity" evidence="10">
    <location>
        <begin position="665"/>
        <end position="682"/>
    </location>
</feature>
<feature type="domain" description="DNA2/NAM7 helicase helicase" evidence="11">
    <location>
        <begin position="904"/>
        <end position="982"/>
    </location>
</feature>
<dbReference type="Gene3D" id="3.40.50.300">
    <property type="entry name" value="P-loop containing nucleotide triphosphate hydrolases"/>
    <property type="match status" value="2"/>
</dbReference>
<dbReference type="Proteomes" id="UP000279307">
    <property type="component" value="Chromosome 5"/>
</dbReference>